<dbReference type="SUPFAM" id="SSF51445">
    <property type="entry name" value="(Trans)glycosidases"/>
    <property type="match status" value="1"/>
</dbReference>
<dbReference type="GO" id="GO:0004556">
    <property type="term" value="F:alpha-amylase activity"/>
    <property type="evidence" value="ECO:0007669"/>
    <property type="project" value="TreeGrafter"/>
</dbReference>
<feature type="region of interest" description="Disordered" evidence="4">
    <location>
        <begin position="215"/>
        <end position="237"/>
    </location>
</feature>
<dbReference type="PANTHER" id="PTHR10357:SF179">
    <property type="entry name" value="NEUTRAL AND BASIC AMINO ACID TRANSPORT PROTEIN RBAT"/>
    <property type="match status" value="1"/>
</dbReference>
<dbReference type="InterPro" id="IPR045857">
    <property type="entry name" value="O16G_dom_2"/>
</dbReference>
<feature type="region of interest" description="Disordered" evidence="4">
    <location>
        <begin position="370"/>
        <end position="394"/>
    </location>
</feature>
<reference evidence="6 7" key="1">
    <citation type="submission" date="2023-01" db="EMBL/GenBank/DDBJ databases">
        <title>Cultivation and genomic characterization of new, ubiquitous marine nitrite-oxidizing bacteria from the Nitrospirales.</title>
        <authorList>
            <person name="Mueller A.J."/>
            <person name="Daebeler A."/>
            <person name="Herbold C.W."/>
            <person name="Kirkegaard R.H."/>
            <person name="Daims H."/>
        </authorList>
    </citation>
    <scope>NUCLEOTIDE SEQUENCE [LARGE SCALE GENOMIC DNA]</scope>
    <source>
        <strain evidence="6 7">DK</strain>
    </source>
</reference>
<evidence type="ECO:0000259" key="5">
    <source>
        <dbReference type="SMART" id="SM00642"/>
    </source>
</evidence>
<dbReference type="EMBL" id="CP116968">
    <property type="protein sequence ID" value="WNM62614.1"/>
    <property type="molecule type" value="Genomic_DNA"/>
</dbReference>
<dbReference type="SUPFAM" id="SSF51011">
    <property type="entry name" value="Glycosyl hydrolase domain"/>
    <property type="match status" value="1"/>
</dbReference>
<dbReference type="Pfam" id="PF00128">
    <property type="entry name" value="Alpha-amylase"/>
    <property type="match status" value="1"/>
</dbReference>
<dbReference type="KEGG" id="nneo:PQG83_02390"/>
<keyword evidence="7" id="KW-1185">Reference proteome</keyword>
<dbReference type="GO" id="GO:0009313">
    <property type="term" value="P:oligosaccharide catabolic process"/>
    <property type="evidence" value="ECO:0007669"/>
    <property type="project" value="TreeGrafter"/>
</dbReference>
<evidence type="ECO:0000313" key="6">
    <source>
        <dbReference type="EMBL" id="WNM62614.1"/>
    </source>
</evidence>
<dbReference type="InterPro" id="IPR017853">
    <property type="entry name" value="GH"/>
</dbReference>
<evidence type="ECO:0000313" key="7">
    <source>
        <dbReference type="Proteomes" id="UP001302494"/>
    </source>
</evidence>
<sequence>MADPLHWWQDAIIYQLLVPSFSDSNGDGYGDLQGVIQRLDYLQWLGVSALWLSPVYPSPMADLGYDISDYVNIGPAFGTLGDFEKLVDQAHQHDLKVILDWVPNHTSDEHPWFLESRSNRDHAKRDWYIWRDAKSDRSPPNNWISVFGGSVWEWDDHTDQYYLHTFLSKQPDLNWRNPDVRAAMFETLRFWLNKGVDGFRIDALDLLIKDEQFRDNPPNPDFQEGQGPDSQLLPHHTRDQPGIHEVVASIRAVADEFGGDRMVAGELYLPVEKVVTYYGGEKPELHLPFHMQLAWTSWTADKLCRSIGEYLAQVPTGGWPSWIISTHDCLRLAMRLQGEQRRVAAMLLLTLLGTPVHYYGEEIGMKGVPIPGEHAVDPQGRRTGRNRDPERTPMQWNTDHHAGFSTHEPWLPIAEDFHTANVASQRDNPTSLLTLYRRLFALRRERSTLTTGRLEIIAVQGPLLAYQRVGNEENYMILLNFSSTPQTLKWDQTWAPQICLSTFLDKNQERFHAPFEVRGDEGLILKLQS</sequence>
<dbReference type="SMART" id="SM00642">
    <property type="entry name" value="Aamy"/>
    <property type="match status" value="1"/>
</dbReference>
<evidence type="ECO:0000256" key="2">
    <source>
        <dbReference type="ARBA" id="ARBA00022801"/>
    </source>
</evidence>
<evidence type="ECO:0000256" key="3">
    <source>
        <dbReference type="ARBA" id="ARBA00023295"/>
    </source>
</evidence>
<dbReference type="AlphaFoldDB" id="A0AA96GR96"/>
<evidence type="ECO:0000256" key="1">
    <source>
        <dbReference type="ARBA" id="ARBA00008061"/>
    </source>
</evidence>
<evidence type="ECO:0000256" key="4">
    <source>
        <dbReference type="SAM" id="MobiDB-lite"/>
    </source>
</evidence>
<dbReference type="Gene3D" id="3.20.20.80">
    <property type="entry name" value="Glycosidases"/>
    <property type="match status" value="1"/>
</dbReference>
<comment type="similarity">
    <text evidence="1">Belongs to the glycosyl hydrolase 13 family.</text>
</comment>
<dbReference type="Proteomes" id="UP001302494">
    <property type="component" value="Chromosome"/>
</dbReference>
<dbReference type="PANTHER" id="PTHR10357">
    <property type="entry name" value="ALPHA-AMYLASE FAMILY MEMBER"/>
    <property type="match status" value="1"/>
</dbReference>
<feature type="compositionally biased region" description="Basic and acidic residues" evidence="4">
    <location>
        <begin position="374"/>
        <end position="391"/>
    </location>
</feature>
<name>A0AA96GR96_9BACT</name>
<proteinExistence type="inferred from homology"/>
<dbReference type="CDD" id="cd11331">
    <property type="entry name" value="AmyAc_OligoGlu_like"/>
    <property type="match status" value="1"/>
</dbReference>
<feature type="domain" description="Glycosyl hydrolase family 13 catalytic" evidence="5">
    <location>
        <begin position="15"/>
        <end position="391"/>
    </location>
</feature>
<protein>
    <submittedName>
        <fullName evidence="6">Alpha-amylase family glycosyl hydrolase</fullName>
    </submittedName>
</protein>
<keyword evidence="2 6" id="KW-0378">Hydrolase</keyword>
<dbReference type="FunFam" id="3.90.400.10:FF:000002">
    <property type="entry name" value="Sucrose isomerase"/>
    <property type="match status" value="1"/>
</dbReference>
<keyword evidence="3" id="KW-0326">Glycosidase</keyword>
<dbReference type="InterPro" id="IPR006047">
    <property type="entry name" value="GH13_cat_dom"/>
</dbReference>
<accession>A0AA96GR96</accession>
<dbReference type="RefSeq" id="WP_312746358.1">
    <property type="nucleotide sequence ID" value="NZ_CP116968.1"/>
</dbReference>
<organism evidence="6 7">
    <name type="scientific">Candidatus Nitrospira neomarina</name>
    <dbReference type="NCBI Taxonomy" id="3020899"/>
    <lineage>
        <taxon>Bacteria</taxon>
        <taxon>Pseudomonadati</taxon>
        <taxon>Nitrospirota</taxon>
        <taxon>Nitrospiria</taxon>
        <taxon>Nitrospirales</taxon>
        <taxon>Nitrospiraceae</taxon>
        <taxon>Nitrospira</taxon>
    </lineage>
</organism>
<gene>
    <name evidence="6" type="ORF">PQG83_02390</name>
</gene>
<dbReference type="Gene3D" id="3.90.400.10">
    <property type="entry name" value="Oligo-1,6-glucosidase, Domain 2"/>
    <property type="match status" value="1"/>
</dbReference>